<keyword evidence="5" id="KW-0325">Glycoprotein</keyword>
<dbReference type="AlphaFoldDB" id="D8SLR3"/>
<feature type="domain" description="Strictosidine synthase conserved region" evidence="7">
    <location>
        <begin position="184"/>
        <end position="271"/>
    </location>
</feature>
<keyword evidence="3" id="KW-0926">Vacuole</keyword>
<keyword evidence="9" id="KW-1185">Reference proteome</keyword>
<accession>D8SLR3</accession>
<evidence type="ECO:0000259" key="7">
    <source>
        <dbReference type="Pfam" id="PF03088"/>
    </source>
</evidence>
<dbReference type="EMBL" id="GL377626">
    <property type="protein sequence ID" value="EFJ14705.1"/>
    <property type="molecule type" value="Genomic_DNA"/>
</dbReference>
<dbReference type="Proteomes" id="UP000001514">
    <property type="component" value="Unassembled WGS sequence"/>
</dbReference>
<dbReference type="FunFam" id="2.120.10.30:FF:000032">
    <property type="entry name" value="Protein STRICTOSIDINE SYNTHASE-LIKE 13"/>
    <property type="match status" value="1"/>
</dbReference>
<evidence type="ECO:0000256" key="2">
    <source>
        <dbReference type="ARBA" id="ARBA00009191"/>
    </source>
</evidence>
<dbReference type="Gramene" id="EFJ14705">
    <property type="protein sequence ID" value="EFJ14705"/>
    <property type="gene ID" value="SELMODRAFT_156492"/>
</dbReference>
<evidence type="ECO:0000313" key="8">
    <source>
        <dbReference type="EMBL" id="EFJ14705.1"/>
    </source>
</evidence>
<feature type="chain" id="PRO_5003122829" description="Strictosidine synthase conserved region domain-containing protein" evidence="6">
    <location>
        <begin position="20"/>
        <end position="390"/>
    </location>
</feature>
<dbReference type="InParanoid" id="D8SLR3"/>
<dbReference type="PANTHER" id="PTHR10426">
    <property type="entry name" value="STRICTOSIDINE SYNTHASE-RELATED"/>
    <property type="match status" value="1"/>
</dbReference>
<evidence type="ECO:0000256" key="6">
    <source>
        <dbReference type="SAM" id="SignalP"/>
    </source>
</evidence>
<dbReference type="Pfam" id="PF20067">
    <property type="entry name" value="SSL_N"/>
    <property type="match status" value="1"/>
</dbReference>
<sequence length="390" mass="42790">MTPGSLAAALLAFLAALYAATDPLRIGPTVGFPDFRAIHVEQPSPAQLGDFQGDPHNRLAARAEVRFSGQVCGPESIAFDPQGRGPYTGICDGRVLRWDEEQQAWIEFAVTSSNRSACAPKDPPRPNLANEHICGRPLGLRFKKSSSELYIADAYKGLLVVGSQGGLASPLVTEVEGQPLLFTNDLDLDEDGCVYFTVTSSKYQRRNFILPILEGDDTGLLLKYDPSTKQVSVLLRGLQFPNGVSMSKDYSFLVFAETTNGKLTRYWLKGPKAGTPELFAILPGHPDNVRTNENGEFWVAIHALRKPVMRFLGPRPRLRDFLVKLPIPAKMITGGGPYALILKYDADGKLIDALEDHKGQVASYVSEAEEHDGHLWLGTVLLNKIVVYKL</sequence>
<dbReference type="OMA" id="YRITRYW"/>
<dbReference type="KEGG" id="smo:SELMODRAFT_156492"/>
<keyword evidence="4 6" id="KW-0732">Signal</keyword>
<feature type="signal peptide" evidence="6">
    <location>
        <begin position="1"/>
        <end position="19"/>
    </location>
</feature>
<protein>
    <recommendedName>
        <fullName evidence="7">Strictosidine synthase conserved region domain-containing protein</fullName>
    </recommendedName>
</protein>
<dbReference type="InterPro" id="IPR018119">
    <property type="entry name" value="Strictosidine_synth_cons-reg"/>
</dbReference>
<organism evidence="9">
    <name type="scientific">Selaginella moellendorffii</name>
    <name type="common">Spikemoss</name>
    <dbReference type="NCBI Taxonomy" id="88036"/>
    <lineage>
        <taxon>Eukaryota</taxon>
        <taxon>Viridiplantae</taxon>
        <taxon>Streptophyta</taxon>
        <taxon>Embryophyta</taxon>
        <taxon>Tracheophyta</taxon>
        <taxon>Lycopodiopsida</taxon>
        <taxon>Selaginellales</taxon>
        <taxon>Selaginellaceae</taxon>
        <taxon>Selaginella</taxon>
    </lineage>
</organism>
<reference evidence="8 9" key="1">
    <citation type="journal article" date="2011" name="Science">
        <title>The Selaginella genome identifies genetic changes associated with the evolution of vascular plants.</title>
        <authorList>
            <person name="Banks J.A."/>
            <person name="Nishiyama T."/>
            <person name="Hasebe M."/>
            <person name="Bowman J.L."/>
            <person name="Gribskov M."/>
            <person name="dePamphilis C."/>
            <person name="Albert V.A."/>
            <person name="Aono N."/>
            <person name="Aoyama T."/>
            <person name="Ambrose B.A."/>
            <person name="Ashton N.W."/>
            <person name="Axtell M.J."/>
            <person name="Barker E."/>
            <person name="Barker M.S."/>
            <person name="Bennetzen J.L."/>
            <person name="Bonawitz N.D."/>
            <person name="Chapple C."/>
            <person name="Cheng C."/>
            <person name="Correa L.G."/>
            <person name="Dacre M."/>
            <person name="DeBarry J."/>
            <person name="Dreyer I."/>
            <person name="Elias M."/>
            <person name="Engstrom E.M."/>
            <person name="Estelle M."/>
            <person name="Feng L."/>
            <person name="Finet C."/>
            <person name="Floyd S.K."/>
            <person name="Frommer W.B."/>
            <person name="Fujita T."/>
            <person name="Gramzow L."/>
            <person name="Gutensohn M."/>
            <person name="Harholt J."/>
            <person name="Hattori M."/>
            <person name="Heyl A."/>
            <person name="Hirai T."/>
            <person name="Hiwatashi Y."/>
            <person name="Ishikawa M."/>
            <person name="Iwata M."/>
            <person name="Karol K.G."/>
            <person name="Koehler B."/>
            <person name="Kolukisaoglu U."/>
            <person name="Kubo M."/>
            <person name="Kurata T."/>
            <person name="Lalonde S."/>
            <person name="Li K."/>
            <person name="Li Y."/>
            <person name="Litt A."/>
            <person name="Lyons E."/>
            <person name="Manning G."/>
            <person name="Maruyama T."/>
            <person name="Michael T.P."/>
            <person name="Mikami K."/>
            <person name="Miyazaki S."/>
            <person name="Morinaga S."/>
            <person name="Murata T."/>
            <person name="Mueller-Roeber B."/>
            <person name="Nelson D.R."/>
            <person name="Obara M."/>
            <person name="Oguri Y."/>
            <person name="Olmstead R.G."/>
            <person name="Onodera N."/>
            <person name="Petersen B.L."/>
            <person name="Pils B."/>
            <person name="Prigge M."/>
            <person name="Rensing S.A."/>
            <person name="Riano-Pachon D.M."/>
            <person name="Roberts A.W."/>
            <person name="Sato Y."/>
            <person name="Scheller H.V."/>
            <person name="Schulz B."/>
            <person name="Schulz C."/>
            <person name="Shakirov E.V."/>
            <person name="Shibagaki N."/>
            <person name="Shinohara N."/>
            <person name="Shippen D.E."/>
            <person name="Soerensen I."/>
            <person name="Sotooka R."/>
            <person name="Sugimoto N."/>
            <person name="Sugita M."/>
            <person name="Sumikawa N."/>
            <person name="Tanurdzic M."/>
            <person name="Theissen G."/>
            <person name="Ulvskov P."/>
            <person name="Wakazuki S."/>
            <person name="Weng J.K."/>
            <person name="Willats W.W."/>
            <person name="Wipf D."/>
            <person name="Wolf P.G."/>
            <person name="Yang L."/>
            <person name="Zimmer A.D."/>
            <person name="Zhu Q."/>
            <person name="Mitros T."/>
            <person name="Hellsten U."/>
            <person name="Loque D."/>
            <person name="Otillar R."/>
            <person name="Salamov A."/>
            <person name="Schmutz J."/>
            <person name="Shapiro H."/>
            <person name="Lindquist E."/>
            <person name="Lucas S."/>
            <person name="Rokhsar D."/>
            <person name="Grigoriev I.V."/>
        </authorList>
    </citation>
    <scope>NUCLEOTIDE SEQUENCE [LARGE SCALE GENOMIC DNA]</scope>
</reference>
<evidence type="ECO:0000256" key="4">
    <source>
        <dbReference type="ARBA" id="ARBA00022729"/>
    </source>
</evidence>
<evidence type="ECO:0000313" key="9">
    <source>
        <dbReference type="Proteomes" id="UP000001514"/>
    </source>
</evidence>
<dbReference type="eggNOG" id="KOG1520">
    <property type="taxonomic scope" value="Eukaryota"/>
</dbReference>
<dbReference type="GO" id="GO:0005773">
    <property type="term" value="C:vacuole"/>
    <property type="evidence" value="ECO:0007669"/>
    <property type="project" value="UniProtKB-SubCell"/>
</dbReference>
<dbReference type="HOGENOM" id="CLU_023267_2_0_1"/>
<dbReference type="Gene3D" id="2.120.10.30">
    <property type="entry name" value="TolB, C-terminal domain"/>
    <property type="match status" value="1"/>
</dbReference>
<dbReference type="SUPFAM" id="SSF63829">
    <property type="entry name" value="Calcium-dependent phosphotriesterase"/>
    <property type="match status" value="1"/>
</dbReference>
<evidence type="ECO:0000256" key="3">
    <source>
        <dbReference type="ARBA" id="ARBA00022554"/>
    </source>
</evidence>
<dbReference type="GO" id="GO:0016787">
    <property type="term" value="F:hydrolase activity"/>
    <property type="evidence" value="ECO:0000318"/>
    <property type="project" value="GO_Central"/>
</dbReference>
<evidence type="ECO:0000256" key="1">
    <source>
        <dbReference type="ARBA" id="ARBA00004116"/>
    </source>
</evidence>
<dbReference type="STRING" id="88036.D8SLR3"/>
<comment type="subcellular location">
    <subcellularLocation>
        <location evidence="1">Vacuole</location>
    </subcellularLocation>
</comment>
<gene>
    <name evidence="8" type="ORF">SELMODRAFT_156492</name>
</gene>
<name>D8SLR3_SELML</name>
<dbReference type="InterPro" id="IPR011042">
    <property type="entry name" value="6-blade_b-propeller_TolB-like"/>
</dbReference>
<evidence type="ECO:0000256" key="5">
    <source>
        <dbReference type="ARBA" id="ARBA00023180"/>
    </source>
</evidence>
<dbReference type="OrthoDB" id="5307922at2759"/>
<comment type="similarity">
    <text evidence="2">Belongs to the strictosidine synthase family.</text>
</comment>
<dbReference type="FunCoup" id="D8SLR3">
    <property type="interactions" value="2172"/>
</dbReference>
<dbReference type="Pfam" id="PF03088">
    <property type="entry name" value="Str_synth"/>
    <property type="match status" value="1"/>
</dbReference>
<dbReference type="PANTHER" id="PTHR10426:SF106">
    <property type="entry name" value="PROTEIN STRICTOSIDINE SYNTHASE-LIKE 3"/>
    <property type="match status" value="1"/>
</dbReference>
<proteinExistence type="inferred from homology"/>